<feature type="domain" description="Protein furry C-terminal" evidence="5">
    <location>
        <begin position="3643"/>
        <end position="3897"/>
    </location>
</feature>
<dbReference type="InterPro" id="IPR025614">
    <property type="entry name" value="Cell_morpho_N"/>
</dbReference>
<feature type="region of interest" description="Disordered" evidence="1">
    <location>
        <begin position="2193"/>
        <end position="2216"/>
    </location>
</feature>
<feature type="region of interest" description="Disordered" evidence="1">
    <location>
        <begin position="3241"/>
        <end position="3263"/>
    </location>
</feature>
<feature type="domain" description="Cell morphogenesis central region" evidence="4">
    <location>
        <begin position="2052"/>
        <end position="2127"/>
    </location>
</feature>
<dbReference type="Pfam" id="PF14222">
    <property type="entry name" value="MOR2-PAG1_N"/>
    <property type="match status" value="2"/>
</dbReference>
<feature type="compositionally biased region" description="Acidic residues" evidence="1">
    <location>
        <begin position="1948"/>
        <end position="1966"/>
    </location>
</feature>
<dbReference type="InterPro" id="IPR039867">
    <property type="entry name" value="Furry/Tao3/Mor2"/>
</dbReference>
<dbReference type="Pfam" id="PF14225">
    <property type="entry name" value="MOR2-PAG1_C"/>
    <property type="match status" value="1"/>
</dbReference>
<dbReference type="Pfam" id="PF19421">
    <property type="entry name" value="Fry_C"/>
    <property type="match status" value="1"/>
</dbReference>
<feature type="domain" description="Cell morphogenesis protein C-terminal" evidence="3">
    <location>
        <begin position="2544"/>
        <end position="2841"/>
    </location>
</feature>
<organism evidence="6 7">
    <name type="scientific">Brachionus calyciflorus</name>
    <dbReference type="NCBI Taxonomy" id="104777"/>
    <lineage>
        <taxon>Eukaryota</taxon>
        <taxon>Metazoa</taxon>
        <taxon>Spiralia</taxon>
        <taxon>Gnathifera</taxon>
        <taxon>Rotifera</taxon>
        <taxon>Eurotatoria</taxon>
        <taxon>Monogononta</taxon>
        <taxon>Pseudotrocha</taxon>
        <taxon>Ploima</taxon>
        <taxon>Brachionidae</taxon>
        <taxon>Brachionus</taxon>
    </lineage>
</organism>
<feature type="compositionally biased region" description="Polar residues" evidence="1">
    <location>
        <begin position="3009"/>
        <end position="3020"/>
    </location>
</feature>
<feature type="compositionally biased region" description="Polar residues" evidence="1">
    <location>
        <begin position="1"/>
        <end position="27"/>
    </location>
</feature>
<dbReference type="GO" id="GO:0005938">
    <property type="term" value="C:cell cortex"/>
    <property type="evidence" value="ECO:0007669"/>
    <property type="project" value="TreeGrafter"/>
</dbReference>
<dbReference type="OrthoDB" id="6287725at2759"/>
<dbReference type="GO" id="GO:0031175">
    <property type="term" value="P:neuron projection development"/>
    <property type="evidence" value="ECO:0007669"/>
    <property type="project" value="TreeGrafter"/>
</dbReference>
<feature type="compositionally biased region" description="Basic and acidic residues" evidence="1">
    <location>
        <begin position="3104"/>
        <end position="3113"/>
    </location>
</feature>
<feature type="region of interest" description="Disordered" evidence="1">
    <location>
        <begin position="1943"/>
        <end position="1976"/>
    </location>
</feature>
<feature type="compositionally biased region" description="Low complexity" evidence="1">
    <location>
        <begin position="3070"/>
        <end position="3103"/>
    </location>
</feature>
<evidence type="ECO:0000259" key="5">
    <source>
        <dbReference type="Pfam" id="PF19421"/>
    </source>
</evidence>
<feature type="compositionally biased region" description="Polar residues" evidence="1">
    <location>
        <begin position="1029"/>
        <end position="1047"/>
    </location>
</feature>
<keyword evidence="7" id="KW-1185">Reference proteome</keyword>
<sequence>MIEPNNSGTNGDSSAESPSNSANTSTNKDNKKETEKDLPENIQQQLNNSSKSSSSLNQDKFYYTKLPWGVLKETPSLSNNLFNLISSSALSNVNINDEFFKIEKKKPGEYLMNLVVFNFIQLSSKKLDQIINGDKRDKRLKECFQKNDDPQFDKLVTTMSQVAEQSLPSLVRTLLMWHEAQISNLNFLKLQNQQLIEANGLNPSSKVALKTKQHLIQVKMETEILDERKELVVNCLLCTALREILKQLPFHPGIDDLLNYVIDLSFQRFLSKETSSLTSSYVQHHQLFLDNQFTTDLFAECIGVMAQSRFALVKRRFISEFDRIKLYKSPGQSTAATISTNLSNTQATIQQQTPNTPIQSNQLQNLDNSNTASIINSSVSAPNITQTLPVSPSSSNIIKLLTGMKFFRIKMVPIEDFEASFQFLNEFAQYFVDVKDKDIKHTLAGLFVEILVPITGIVKNEVNIPCLKLFVDILYQHAWELSAKTKHRLATLPLLTCLLCVSQKQFFLNYWFPLAQLCFQQFKSKETTLSRIALESILRLVWVYMIRIKGEKSSDTNQRLNAIIQSIFPKGTKIVIPKEMPANIYVKIISYIAYEKLDYAMKEIIYELLSIDTSQNLLESSEDTVNTSQGSVSNSTSLGSQVFRNSKENMILIPLRMEIGLKSFVSIADNLQYQKENGLNPPQMPNNFTTPNTDTPSIYLKNSGSINPQKITLNDSLSKEIGLGIYFENVRRAYQDILKTLDYSIGRTFLMTRPENTGSASNEEGLNHNQTENNLEQEQTSSENLDDLTSNNTNKDLIFNSEHKSRLSLFRTCIALMPRLMPCFKENELVDILTRLTIHLDDELKFTSFQTLKTLVSEYPNWRKFIFIGFTSFILKEISDMFPKLIENALKMLIQLLNTWKNSTSLNTNLDECCKILFHLEGFSLFTLCHSNIQRRRYALLILKECKQIGESTKCFKIYPHHNYVIDILDLASIQCMKSLHLQCFNSNLTTSNIKPDLGYLIDQSSLWDSCINLSNYNDNNNFSQSNSLPNQVSLSGKNQRAPSVSNSIETTNEQVDFQNETQTSPSSAPSSLPNNFNINIPSFQNSPQINSQTIQTNLNNIFTFDPWTECLAIFFSYDFVFTKCPQARCDAWPFIYTRLQQILPFVDPNRDQPEVPRTSILFGVGSNSLEKQRKAASERDINLNLWKNYLMGACCLTSGQDQYLYYREYEKYLKTSEERENLFSSQSNLLNPNPPAVNVDFTIYESTSKFYANFGTATSLIKMIVPFLRCESLYFREVIIRALGRINIEAQRDLIEELNPFVKETSDFKRVEKVRRLKKKDWTRLALVRIFELMAEQQTLGKRILETYKENSKFLNSQQFQVNDEIQLRKSFMEFIETMYGYLESENERFYDHINQIRLHFSMFIYKLIDSIPKDKRNLILNDLLRQNLFNLILKWCGKFYVTSKDSTKLNTFTKNLSIHQNHYHLLNCYHYYEELELAATRACAAILYSGNVLDYSTNKNSVIFNWLNNLVEIANLEMKFYDNCKSQVSNEIYTIAFNCLEQLLDLSLYKITSSNPPNSNNTINLSTNNSPIFEWVIDKCYATMSQEIADLCFLSLSKVYLNYLNQAKPYHLSKNNLLKSSFESIYLGPIMTLILLNLGSSRPNLHEASVTLLRMVNKNFLTDNFDSKIESKSSTLSSSNNLNSLNSFLNVDFDIINSLVISSKSQAFISEYLAKKNPEQTMFIFSELTSHFETCTSNSLRRTMLNVLVPWFYNLELVNPNVVSDVKKNTLNNVLQLQSGYGSVEATHLILNNLFYLTCKFGDQFSTEFELLWAILASTWRSNLKIIFRFISVMTTLAPYEVLSHGKKIICFLSRVCPDRIIDELINELELVDSFNSIIEKMENQFPFYKYNRPVVVPVSPPPSPKLTNNPKKSSIYFVNQEEDDDEDLIDDDNESIEFVNQSDFNLDDEESESDNTDSDDSDSEYSQSDTSETEYFKNITKKSQASLNQLKINLDTSQLPLPTKFQSFACPLNKLIYHLGHHHNQQTVYPFYQNQAPVFSYHNNYLHHNHYQHINYLQRGTVALMLLTELVCNDGADFDWTQYLPILLHYCLINFDNTKQIVTEHAKKLFLSLIYILTVQNELYLLTDYLIESIGNIIDNQSIIYDRKYKSVDSEFMNGSCHYNFNFNARINNVLNGINLKNSPSRNLINIHSAPSSPSQNNQNATGSSEKAKIKTNLKKNNKLLKAKDHLGILLEILTRCKNGPVWPHELITPQNYSKQLKSVDLLTQFVDNLKLLLNICLSTKQISTISSTRSFSSPVNLRFLSGDKSPHQIDKKWAIFALNNSFSTCNRHYAGRSLQIYRALNVKINSLGIMGDFVHRLKDTVADSNEDVQGYVTEILLTLKMNVGILSNEYIMSKNDSKKEDNNLKNKSKSLKLKHEKMETKKKYSTALGSEMSDKMKNMDVIKQKSATLSRKQVNQLMNKQPLELQRFSTKYKHQISYRKCLTLSLFNYKWQVLQDRIGTSILSNRKNSKFSTLLNIENQNKCSNHQDNNLKILVHIFWLSMCLLESDYEHEFNLACDILEQILLKIDLSQEKNEFKTNLELFSFRINWPGFPGLQNLLLKGCTNEKLNEKSQNLLILLIPYCSKLNFIDPCGGSFYGLWGLSMNLISILPTMILNYENPNDLCVKAAEEYCKMIKEICEKLTPRENLNQSGSGYQKTKIEQLKNLLLVIQLYTQKSFGKDKNQWTKCVITYLSEFFHLCQCEQTTVTEDSATRTNFYFNWIVLFIELLEKSNNLQYQSAILTCLTSLLNFINFGDNSAWSFINEELLRVVSKFINTELWSEILDLIKLTVGKSSSLLENDKKLDSPRFYLNEVNSQISKSQVPSSMRSFYGKKELPGRTLDFDFDFSWFVPISKNSQNSPNLTKTRKSSSNLDQVSATPPLNLINLHSNKQFNFLNLYLYGSNSSGWKKPHGSQVRTREKLLLIYNVLNKSSQNMSQIINENYSSSDSHKTSIQKSPSVLFENSLNSSEPTQKTDFRLDENDENLNLITNTTLNNSGISDSNSLASRISKRASHTQIQSPNTTASSDQSSKSSNTSANQTSSNNSFNQTSFVFSPEKDKEESPKNIKSKSTAPIIAEHAFSRTHNRANSMSINKQGSIINIVGSGLQTYAGPGKTRQVGLSNITPGVSQQIINTIDDNIFINNTFSFLDDLESNAGDYVMMPQVNQQKDSENKQNVQYENFPWHAILPAKDENSDQQKSQTLSENSSSDVLSKSFSSTSDIKTQISTISSKTKPMAPKIMGSATIGVATGISTLKGLAINQPGMNSSNNNADLKPGERRRSVTRIISSDNIDKNSDLTFKKEKQILPTNSSNIFQTNLIYDHRSEMEKSNDSLNSSSTSISYKQQPIIRQSPNIKNNSLLSPNGLLKTKPNILKIPNANNASNNLLSPEDSQRSLALSLLTDKSRSLSKSNIDDEKSSRTYSNTNLEIRITDTEEDQYKIEMTVKNIYHYCMPIFNILNLNQDEIQQAWKSHLKNMLNRSRASSSKLELAIENAYDINARHFNPLETFYLFKKLFNDARHRLNSLLSECYQYLTRETKLFLKLEKHLVIILDLLNTKLDCPVVYFDQEWFMRVQELLQATSASPNKSFSKSPLKVNNLVSVSFIDTHKRILWEIGENYDTFVYIKHDVTDSLDSIKKLEKSSATSLHGSSEINSKIEKFFKKIDLSKKFCKLVSQFMILLQSYSKLLPNLTRNLSNITLTDLSLEMSNLKRCLINASNELELNGRLSPMFPVNLEDTLFNKSPSFKTILPNSKEMLIYWILESIKQENYTQALEYYKIAQKNWPNDFNKNTQSVNELNFDLILVLACELARQTYSNMIAIIEPEVDFVEISQNVLHEIIEITNMVSSIDKKFKENISSVLNDNENEDDEIED</sequence>
<dbReference type="InterPro" id="IPR029473">
    <property type="entry name" value="MOR2-PAG1_mid"/>
</dbReference>
<feature type="compositionally biased region" description="Polar residues" evidence="1">
    <location>
        <begin position="3245"/>
        <end position="3254"/>
    </location>
</feature>
<comment type="caution">
    <text evidence="6">The sequence shown here is derived from an EMBL/GenBank/DDBJ whole genome shotgun (WGS) entry which is preliminary data.</text>
</comment>
<feature type="region of interest" description="Disordered" evidence="1">
    <location>
        <begin position="1028"/>
        <end position="1047"/>
    </location>
</feature>
<evidence type="ECO:0008006" key="8">
    <source>
        <dbReference type="Google" id="ProtNLM"/>
    </source>
</evidence>
<feature type="compositionally biased region" description="Low complexity" evidence="1">
    <location>
        <begin position="3033"/>
        <end position="3044"/>
    </location>
</feature>
<feature type="domain" description="Cell morphogenesis protein N-terminal" evidence="2">
    <location>
        <begin position="387"/>
        <end position="901"/>
    </location>
</feature>
<dbReference type="GO" id="GO:0030427">
    <property type="term" value="C:site of polarized growth"/>
    <property type="evidence" value="ECO:0007669"/>
    <property type="project" value="TreeGrafter"/>
</dbReference>
<dbReference type="Pfam" id="PF14228">
    <property type="entry name" value="MOR2-PAG1_mid"/>
    <property type="match status" value="2"/>
</dbReference>
<feature type="domain" description="Cell morphogenesis protein N-terminal" evidence="2">
    <location>
        <begin position="227"/>
        <end position="330"/>
    </location>
</feature>
<evidence type="ECO:0000313" key="6">
    <source>
        <dbReference type="EMBL" id="CAF0877343.1"/>
    </source>
</evidence>
<dbReference type="GO" id="GO:0000902">
    <property type="term" value="P:cell morphogenesis"/>
    <property type="evidence" value="ECO:0007669"/>
    <property type="project" value="InterPro"/>
</dbReference>
<feature type="domain" description="Cell morphogenesis central region" evidence="4">
    <location>
        <begin position="1779"/>
        <end position="1872"/>
    </location>
</feature>
<gene>
    <name evidence="6" type="ORF">OXX778_LOCUS10236</name>
</gene>
<reference evidence="6" key="1">
    <citation type="submission" date="2021-02" db="EMBL/GenBank/DDBJ databases">
        <authorList>
            <person name="Nowell W R."/>
        </authorList>
    </citation>
    <scope>NUCLEOTIDE SEQUENCE</scope>
    <source>
        <strain evidence="6">Ploen Becks lab</strain>
    </source>
</reference>
<evidence type="ECO:0000259" key="3">
    <source>
        <dbReference type="Pfam" id="PF14225"/>
    </source>
</evidence>
<evidence type="ECO:0000313" key="7">
    <source>
        <dbReference type="Proteomes" id="UP000663879"/>
    </source>
</evidence>
<feature type="region of interest" description="Disordered" evidence="1">
    <location>
        <begin position="1"/>
        <end position="40"/>
    </location>
</feature>
<evidence type="ECO:0000256" key="1">
    <source>
        <dbReference type="SAM" id="MobiDB-lite"/>
    </source>
</evidence>
<dbReference type="EMBL" id="CAJNOC010001599">
    <property type="protein sequence ID" value="CAF0877343.1"/>
    <property type="molecule type" value="Genomic_DNA"/>
</dbReference>
<accession>A0A813Y676</accession>
<feature type="compositionally biased region" description="Basic and acidic residues" evidence="1">
    <location>
        <begin position="28"/>
        <end position="39"/>
    </location>
</feature>
<feature type="compositionally biased region" description="Low complexity" evidence="1">
    <location>
        <begin position="2196"/>
        <end position="2208"/>
    </location>
</feature>
<dbReference type="InterPro" id="IPR025481">
    <property type="entry name" value="Cell_Morphogen_C"/>
</dbReference>
<dbReference type="PANTHER" id="PTHR12295:SF30">
    <property type="entry name" value="PROTEIN FURRY"/>
    <property type="match status" value="1"/>
</dbReference>
<feature type="compositionally biased region" description="Polar residues" evidence="1">
    <location>
        <begin position="3045"/>
        <end position="3055"/>
    </location>
</feature>
<evidence type="ECO:0000259" key="2">
    <source>
        <dbReference type="Pfam" id="PF14222"/>
    </source>
</evidence>
<proteinExistence type="predicted"/>
<dbReference type="Proteomes" id="UP000663879">
    <property type="component" value="Unassembled WGS sequence"/>
</dbReference>
<protein>
    <recommendedName>
        <fullName evidence="8">FRY</fullName>
    </recommendedName>
</protein>
<dbReference type="InterPro" id="IPR045842">
    <property type="entry name" value="Fry_C"/>
</dbReference>
<dbReference type="PANTHER" id="PTHR12295">
    <property type="entry name" value="FURRY-RELATED"/>
    <property type="match status" value="1"/>
</dbReference>
<feature type="region of interest" description="Disordered" evidence="1">
    <location>
        <begin position="3009"/>
        <end position="3121"/>
    </location>
</feature>
<name>A0A813Y676_9BILA</name>
<evidence type="ECO:0000259" key="4">
    <source>
        <dbReference type="Pfam" id="PF14228"/>
    </source>
</evidence>